<dbReference type="Gene3D" id="3.60.21.10">
    <property type="match status" value="1"/>
</dbReference>
<dbReference type="PANTHER" id="PTHR30337:SF0">
    <property type="entry name" value="NUCLEASE SBCCD SUBUNIT D"/>
    <property type="match status" value="1"/>
</dbReference>
<dbReference type="InterPro" id="IPR026843">
    <property type="entry name" value="SbcD_C"/>
</dbReference>
<protein>
    <recommendedName>
        <fullName evidence="3 7">Nuclease SbcCD subunit D</fullName>
    </recommendedName>
</protein>
<evidence type="ECO:0000256" key="7">
    <source>
        <dbReference type="RuleBase" id="RU363069"/>
    </source>
</evidence>
<keyword evidence="6 7" id="KW-0269">Exonuclease</keyword>
<dbReference type="Proteomes" id="UP000199227">
    <property type="component" value="Unassembled WGS sequence"/>
</dbReference>
<dbReference type="GO" id="GO:0006310">
    <property type="term" value="P:DNA recombination"/>
    <property type="evidence" value="ECO:0007669"/>
    <property type="project" value="UniProtKB-KW"/>
</dbReference>
<name>A0A1I5QPC8_9BACT</name>
<keyword evidence="5 7" id="KW-0378">Hydrolase</keyword>
<keyword evidence="7" id="KW-0255">Endonuclease</keyword>
<evidence type="ECO:0000256" key="5">
    <source>
        <dbReference type="ARBA" id="ARBA00022801"/>
    </source>
</evidence>
<dbReference type="InterPro" id="IPR004843">
    <property type="entry name" value="Calcineurin-like_PHP"/>
</dbReference>
<dbReference type="InterPro" id="IPR029052">
    <property type="entry name" value="Metallo-depent_PP-like"/>
</dbReference>
<evidence type="ECO:0000256" key="2">
    <source>
        <dbReference type="ARBA" id="ARBA00011322"/>
    </source>
</evidence>
<accession>A0A1I5QPC8</accession>
<keyword evidence="7" id="KW-0235">DNA replication</keyword>
<comment type="function">
    <text evidence="7">SbcCD cleaves DNA hairpin structures. These structures can inhibit DNA replication and are intermediates in certain DNA recombination reactions. The complex acts as a 3'-&gt;5' double strand exonuclease that can open hairpins. It also has a 5' single-strand endonuclease activity.</text>
</comment>
<dbReference type="Pfam" id="PF12320">
    <property type="entry name" value="SbcD_C"/>
    <property type="match status" value="1"/>
</dbReference>
<feature type="domain" description="Nuclease SbcCD subunit D C-terminal" evidence="9">
    <location>
        <begin position="278"/>
        <end position="369"/>
    </location>
</feature>
<evidence type="ECO:0000313" key="11">
    <source>
        <dbReference type="Proteomes" id="UP000199227"/>
    </source>
</evidence>
<evidence type="ECO:0000256" key="3">
    <source>
        <dbReference type="ARBA" id="ARBA00013365"/>
    </source>
</evidence>
<dbReference type="Pfam" id="PF00149">
    <property type="entry name" value="Metallophos"/>
    <property type="match status" value="1"/>
</dbReference>
<feature type="domain" description="Calcineurin-like phosphoesterase" evidence="8">
    <location>
        <begin position="1"/>
        <end position="228"/>
    </location>
</feature>
<evidence type="ECO:0000259" key="8">
    <source>
        <dbReference type="Pfam" id="PF00149"/>
    </source>
</evidence>
<keyword evidence="7" id="KW-0233">DNA recombination</keyword>
<organism evidence="10 11">
    <name type="scientific">Hydrogenimonas thermophila</name>
    <dbReference type="NCBI Taxonomy" id="223786"/>
    <lineage>
        <taxon>Bacteria</taxon>
        <taxon>Pseudomonadati</taxon>
        <taxon>Campylobacterota</taxon>
        <taxon>Epsilonproteobacteria</taxon>
        <taxon>Campylobacterales</taxon>
        <taxon>Hydrogenimonadaceae</taxon>
        <taxon>Hydrogenimonas</taxon>
    </lineage>
</organism>
<dbReference type="InterPro" id="IPR041796">
    <property type="entry name" value="Mre11_N"/>
</dbReference>
<dbReference type="AlphaFoldDB" id="A0A1I5QPC8"/>
<keyword evidence="11" id="KW-1185">Reference proteome</keyword>
<dbReference type="GO" id="GO:0008408">
    <property type="term" value="F:3'-5' exonuclease activity"/>
    <property type="evidence" value="ECO:0007669"/>
    <property type="project" value="InterPro"/>
</dbReference>
<evidence type="ECO:0000259" key="9">
    <source>
        <dbReference type="Pfam" id="PF12320"/>
    </source>
</evidence>
<evidence type="ECO:0000313" key="10">
    <source>
        <dbReference type="EMBL" id="SFP47881.1"/>
    </source>
</evidence>
<comment type="subunit">
    <text evidence="2 7">Heterodimer of SbcC and SbcD.</text>
</comment>
<dbReference type="NCBIfam" id="TIGR00619">
    <property type="entry name" value="sbcd"/>
    <property type="match status" value="1"/>
</dbReference>
<dbReference type="InterPro" id="IPR050535">
    <property type="entry name" value="DNA_Repair-Maintenance_Comp"/>
</dbReference>
<dbReference type="STRING" id="223786.SAMN05216234_12123"/>
<dbReference type="RefSeq" id="WP_092912679.1">
    <property type="nucleotide sequence ID" value="NZ_FOXB01000021.1"/>
</dbReference>
<dbReference type="EMBL" id="FOXB01000021">
    <property type="protein sequence ID" value="SFP47881.1"/>
    <property type="molecule type" value="Genomic_DNA"/>
</dbReference>
<keyword evidence="4 7" id="KW-0540">Nuclease</keyword>
<proteinExistence type="inferred from homology"/>
<comment type="similarity">
    <text evidence="1 7">Belongs to the SbcD family.</text>
</comment>
<dbReference type="GO" id="GO:0006260">
    <property type="term" value="P:DNA replication"/>
    <property type="evidence" value="ECO:0007669"/>
    <property type="project" value="UniProtKB-KW"/>
</dbReference>
<evidence type="ECO:0000256" key="6">
    <source>
        <dbReference type="ARBA" id="ARBA00022839"/>
    </source>
</evidence>
<dbReference type="InterPro" id="IPR004593">
    <property type="entry name" value="SbcD"/>
</dbReference>
<dbReference type="SUPFAM" id="SSF56300">
    <property type="entry name" value="Metallo-dependent phosphatases"/>
    <property type="match status" value="1"/>
</dbReference>
<dbReference type="OrthoDB" id="9773856at2"/>
<dbReference type="PANTHER" id="PTHR30337">
    <property type="entry name" value="COMPONENT OF ATP-DEPENDENT DSDNA EXONUCLEASE"/>
    <property type="match status" value="1"/>
</dbReference>
<sequence length="395" mass="45024">MKILHTSDWHLGQNFMGKSREEEHRAFFQWLIELINNKKIDLLIVSGDIFDTGTPPNYALELYYNFLKSLNQSYCKNVVIVRGNHDSVATLKAPRELLKILDINVIASGEEDEESIINIYKDKRLQGVVCAVPFLRDSVVRRSFGGLTSEQKERALNDGIKDYYENIYKRALEVVGGKDVPIIATGHLTTVGSKSSESEREIYIGNVLNISSDFLTKMFDYVALGHLHLNQKVGEGQVWYSGSPIPLSFSEADSKKMVNIVTFEGKKAAVERVEIPSFRELLVLKGDKKSIKKDLEQINDKSVWIEIYLKDDNPHATTQELFEYANGLGLSVLAIKVDRKENPFFANDMRVDTLDELKPIDVFMKRLEMDEIADDELKERLVSHFKVVLSEVEEQ</sequence>
<evidence type="ECO:0000256" key="1">
    <source>
        <dbReference type="ARBA" id="ARBA00010555"/>
    </source>
</evidence>
<dbReference type="GO" id="GO:0004519">
    <property type="term" value="F:endonuclease activity"/>
    <property type="evidence" value="ECO:0007669"/>
    <property type="project" value="UniProtKB-KW"/>
</dbReference>
<reference evidence="10 11" key="1">
    <citation type="submission" date="2016-10" db="EMBL/GenBank/DDBJ databases">
        <authorList>
            <person name="de Groot N.N."/>
        </authorList>
    </citation>
    <scope>NUCLEOTIDE SEQUENCE [LARGE SCALE GENOMIC DNA]</scope>
    <source>
        <strain evidence="10 11">EP1-55-1</strain>
    </source>
</reference>
<dbReference type="CDD" id="cd00840">
    <property type="entry name" value="MPP_Mre11_N"/>
    <property type="match status" value="1"/>
</dbReference>
<evidence type="ECO:0000256" key="4">
    <source>
        <dbReference type="ARBA" id="ARBA00022722"/>
    </source>
</evidence>
<gene>
    <name evidence="7" type="primary">sbcD</name>
    <name evidence="10" type="ORF">SAMN05216234_12123</name>
</gene>